<dbReference type="Proteomes" id="UP000326678">
    <property type="component" value="Chromosome Gxm1"/>
</dbReference>
<evidence type="ECO:0000313" key="5">
    <source>
        <dbReference type="Proteomes" id="UP000326678"/>
    </source>
</evidence>
<dbReference type="PRINTS" id="PR00505">
    <property type="entry name" value="D12N6MTFRASE"/>
</dbReference>
<dbReference type="KEGG" id="nsh:GXM_06504"/>
<dbReference type="InterPro" id="IPR029063">
    <property type="entry name" value="SAM-dependent_MTases_sf"/>
</dbReference>
<organism evidence="4 5">
    <name type="scientific">Nostoc sphaeroides CCNUC1</name>
    <dbReference type="NCBI Taxonomy" id="2653204"/>
    <lineage>
        <taxon>Bacteria</taxon>
        <taxon>Bacillati</taxon>
        <taxon>Cyanobacteriota</taxon>
        <taxon>Cyanophyceae</taxon>
        <taxon>Nostocales</taxon>
        <taxon>Nostocaceae</taxon>
        <taxon>Nostoc</taxon>
    </lineage>
</organism>
<dbReference type="GO" id="GO:0032259">
    <property type="term" value="P:methylation"/>
    <property type="evidence" value="ECO:0007669"/>
    <property type="project" value="UniProtKB-KW"/>
</dbReference>
<evidence type="ECO:0000256" key="1">
    <source>
        <dbReference type="ARBA" id="ARBA00022603"/>
    </source>
</evidence>
<dbReference type="GO" id="GO:0006298">
    <property type="term" value="P:mismatch repair"/>
    <property type="evidence" value="ECO:0007669"/>
    <property type="project" value="TreeGrafter"/>
</dbReference>
<keyword evidence="2" id="KW-0808">Transferase</keyword>
<dbReference type="SUPFAM" id="SSF53335">
    <property type="entry name" value="S-adenosyl-L-methionine-dependent methyltransferases"/>
    <property type="match status" value="1"/>
</dbReference>
<dbReference type="Pfam" id="PF02086">
    <property type="entry name" value="MethyltransfD12"/>
    <property type="match status" value="1"/>
</dbReference>
<sequence>MSKLIAFGWYGGKYSHLDWLLPLLSKTTHYCEPFGGSAAVLINKEPSPVETYNDLDGELVNFFRVLRDEKNELIRAITFTPFSRREFELAISQPTKELSNLERARRFFVRARQVRTGLAQTASSGRWAHCLLTSRAGMAGAVSRWLGSIDDLSKIVQRFQRVQIENCPAIEVIQRYDSEETLFYCDPPYPHDSRGDSNAYGYEMTDEQHHKLAYVLHNVSAKVAISGYDCTLMEELYGDWRRIPAPSKSCHSVKKLRTEVLWTNYDLEYQPVQISQSKSKKSKTAIMSMPPEILNSAFDRASEYIRTGDAMMIAPEIVDRVEFVCRHPQNKSGIRLLLACLLAKVHQPHLDIRKPFTEIGTNDSYSGRFYDESYIAFFINERNLQDVCNPTTAFLTPALRTKAIPLTLDAKLIGKPAILYETVIQLFDDVFTECVATEDLLVETIKWLLILKKEKDQRIQSLIANLNTLDDQAIPLSAEAIIKLIRQHLDCPRASRLPVLIVAAAYQSASEHLGERCLPLESHNAADKQTGSLGDIEIRLISSNNLVTSYEMKMKRITINDINNALQKITRRIEQTGYKIDNYIFITTETIDKDVEDYAANLYEKTGGIEIVVLDYLGFLRHFLHLFHRLRMQFVEEYQKLVLAEPDSAVSQPLKEAFLALRQAVETVEVEINSDVETELDTPL</sequence>
<dbReference type="PANTHER" id="PTHR30481">
    <property type="entry name" value="DNA ADENINE METHYLASE"/>
    <property type="match status" value="1"/>
</dbReference>
<dbReference type="GO" id="GO:0009007">
    <property type="term" value="F:site-specific DNA-methyltransferase (adenine-specific) activity"/>
    <property type="evidence" value="ECO:0007669"/>
    <property type="project" value="UniProtKB-EC"/>
</dbReference>
<dbReference type="EMBL" id="CP045226">
    <property type="protein sequence ID" value="QFS49010.1"/>
    <property type="molecule type" value="Genomic_DNA"/>
</dbReference>
<accession>A0A5P8W8M4</accession>
<protein>
    <submittedName>
        <fullName evidence="4">Dam, DNA adenine methylase</fullName>
    </submittedName>
</protein>
<gene>
    <name evidence="4" type="ORF">GXM_06504</name>
</gene>
<keyword evidence="5" id="KW-1185">Reference proteome</keyword>
<proteinExistence type="predicted"/>
<dbReference type="AlphaFoldDB" id="A0A5P8W8M4"/>
<dbReference type="RefSeq" id="WP_225892292.1">
    <property type="nucleotide sequence ID" value="NZ_CP045226.1"/>
</dbReference>
<keyword evidence="1 4" id="KW-0489">Methyltransferase</keyword>
<dbReference type="GO" id="GO:0043565">
    <property type="term" value="F:sequence-specific DNA binding"/>
    <property type="evidence" value="ECO:0007669"/>
    <property type="project" value="TreeGrafter"/>
</dbReference>
<evidence type="ECO:0000256" key="2">
    <source>
        <dbReference type="ARBA" id="ARBA00022679"/>
    </source>
</evidence>
<keyword evidence="3" id="KW-0949">S-adenosyl-L-methionine</keyword>
<dbReference type="REBASE" id="370400">
    <property type="entry name" value="M.NspNUC1ORF6504P"/>
</dbReference>
<dbReference type="Gene3D" id="3.40.50.150">
    <property type="entry name" value="Vaccinia Virus protein VP39"/>
    <property type="match status" value="2"/>
</dbReference>
<dbReference type="PANTHER" id="PTHR30481:SF4">
    <property type="entry name" value="SITE-SPECIFIC DNA-METHYLTRANSFERASE (ADENINE-SPECIFIC)"/>
    <property type="match status" value="1"/>
</dbReference>
<reference evidence="4 5" key="1">
    <citation type="submission" date="2019-10" db="EMBL/GenBank/DDBJ databases">
        <title>Genomic and transcriptomic insights into the perfect genentic adaptation of a filamentous nitrogen-fixing cyanobacterium to rice fields.</title>
        <authorList>
            <person name="Chen Z."/>
        </authorList>
    </citation>
    <scope>NUCLEOTIDE SEQUENCE [LARGE SCALE GENOMIC DNA]</scope>
    <source>
        <strain evidence="4">CCNUC1</strain>
    </source>
</reference>
<evidence type="ECO:0000256" key="3">
    <source>
        <dbReference type="ARBA" id="ARBA00022691"/>
    </source>
</evidence>
<dbReference type="GO" id="GO:0009307">
    <property type="term" value="P:DNA restriction-modification system"/>
    <property type="evidence" value="ECO:0007669"/>
    <property type="project" value="InterPro"/>
</dbReference>
<dbReference type="InterPro" id="IPR012327">
    <property type="entry name" value="MeTrfase_D12"/>
</dbReference>
<dbReference type="GO" id="GO:1904047">
    <property type="term" value="F:S-adenosyl-L-methionine binding"/>
    <property type="evidence" value="ECO:0007669"/>
    <property type="project" value="TreeGrafter"/>
</dbReference>
<name>A0A5P8W8M4_9NOSO</name>
<evidence type="ECO:0000313" key="4">
    <source>
        <dbReference type="EMBL" id="QFS49010.1"/>
    </source>
</evidence>